<reference evidence="1" key="1">
    <citation type="submission" date="2014-11" db="EMBL/GenBank/DDBJ databases">
        <authorList>
            <person name="Amaro Gonzalez C."/>
        </authorList>
    </citation>
    <scope>NUCLEOTIDE SEQUENCE</scope>
</reference>
<dbReference type="AlphaFoldDB" id="A0A0E9X9T6"/>
<proteinExistence type="predicted"/>
<name>A0A0E9X9T6_ANGAN</name>
<sequence length="31" mass="3546">MAMQQAGRRKRTPWFSNDAVSTNCAIQQYSV</sequence>
<accession>A0A0E9X9T6</accession>
<protein>
    <submittedName>
        <fullName evidence="1">Uncharacterized protein</fullName>
    </submittedName>
</protein>
<organism evidence="1">
    <name type="scientific">Anguilla anguilla</name>
    <name type="common">European freshwater eel</name>
    <name type="synonym">Muraena anguilla</name>
    <dbReference type="NCBI Taxonomy" id="7936"/>
    <lineage>
        <taxon>Eukaryota</taxon>
        <taxon>Metazoa</taxon>
        <taxon>Chordata</taxon>
        <taxon>Craniata</taxon>
        <taxon>Vertebrata</taxon>
        <taxon>Euteleostomi</taxon>
        <taxon>Actinopterygii</taxon>
        <taxon>Neopterygii</taxon>
        <taxon>Teleostei</taxon>
        <taxon>Anguilliformes</taxon>
        <taxon>Anguillidae</taxon>
        <taxon>Anguilla</taxon>
    </lineage>
</organism>
<reference evidence="1" key="2">
    <citation type="journal article" date="2015" name="Fish Shellfish Immunol.">
        <title>Early steps in the European eel (Anguilla anguilla)-Vibrio vulnificus interaction in the gills: Role of the RtxA13 toxin.</title>
        <authorList>
            <person name="Callol A."/>
            <person name="Pajuelo D."/>
            <person name="Ebbesson L."/>
            <person name="Teles M."/>
            <person name="MacKenzie S."/>
            <person name="Amaro C."/>
        </authorList>
    </citation>
    <scope>NUCLEOTIDE SEQUENCE</scope>
</reference>
<evidence type="ECO:0000313" key="1">
    <source>
        <dbReference type="EMBL" id="JAH99512.1"/>
    </source>
</evidence>
<dbReference type="EMBL" id="GBXM01009065">
    <property type="protein sequence ID" value="JAH99512.1"/>
    <property type="molecule type" value="Transcribed_RNA"/>
</dbReference>